<sequence length="107" mass="11607">MGSGPDASPPLSKNTDADADDDDDDAAPPPYTPTQSDAHDVRPLRVVEDRILACIDVLLAGIRVVEARMERKIEEEGKMVVRKIKKLLMVLALVVFAAGWVVGRAVE</sequence>
<evidence type="ECO:0000313" key="4">
    <source>
        <dbReference type="Proteomes" id="UP000799291"/>
    </source>
</evidence>
<reference evidence="3" key="1">
    <citation type="journal article" date="2020" name="Stud. Mycol.">
        <title>101 Dothideomycetes genomes: a test case for predicting lifestyles and emergence of pathogens.</title>
        <authorList>
            <person name="Haridas S."/>
            <person name="Albert R."/>
            <person name="Binder M."/>
            <person name="Bloem J."/>
            <person name="Labutti K."/>
            <person name="Salamov A."/>
            <person name="Andreopoulos B."/>
            <person name="Baker S."/>
            <person name="Barry K."/>
            <person name="Bills G."/>
            <person name="Bluhm B."/>
            <person name="Cannon C."/>
            <person name="Castanera R."/>
            <person name="Culley D."/>
            <person name="Daum C."/>
            <person name="Ezra D."/>
            <person name="Gonzalez J."/>
            <person name="Henrissat B."/>
            <person name="Kuo A."/>
            <person name="Liang C."/>
            <person name="Lipzen A."/>
            <person name="Lutzoni F."/>
            <person name="Magnuson J."/>
            <person name="Mondo S."/>
            <person name="Nolan M."/>
            <person name="Ohm R."/>
            <person name="Pangilinan J."/>
            <person name="Park H.-J."/>
            <person name="Ramirez L."/>
            <person name="Alfaro M."/>
            <person name="Sun H."/>
            <person name="Tritt A."/>
            <person name="Yoshinaga Y."/>
            <person name="Zwiers L.-H."/>
            <person name="Turgeon B."/>
            <person name="Goodwin S."/>
            <person name="Spatafora J."/>
            <person name="Crous P."/>
            <person name="Grigoriev I."/>
        </authorList>
    </citation>
    <scope>NUCLEOTIDE SEQUENCE</scope>
    <source>
        <strain evidence="3">CBS 122367</strain>
    </source>
</reference>
<protein>
    <submittedName>
        <fullName evidence="3">Uncharacterized protein</fullName>
    </submittedName>
</protein>
<evidence type="ECO:0000256" key="2">
    <source>
        <dbReference type="SAM" id="Phobius"/>
    </source>
</evidence>
<keyword evidence="4" id="KW-1185">Reference proteome</keyword>
<keyword evidence="2" id="KW-0812">Transmembrane</keyword>
<dbReference type="EMBL" id="MU005623">
    <property type="protein sequence ID" value="KAF2677354.1"/>
    <property type="molecule type" value="Genomic_DNA"/>
</dbReference>
<feature type="transmembrane region" description="Helical" evidence="2">
    <location>
        <begin position="87"/>
        <end position="106"/>
    </location>
</feature>
<gene>
    <name evidence="3" type="ORF">K458DRAFT_396051</name>
</gene>
<name>A0A6G1IGK0_9PLEO</name>
<accession>A0A6G1IGK0</accession>
<evidence type="ECO:0000256" key="1">
    <source>
        <dbReference type="SAM" id="MobiDB-lite"/>
    </source>
</evidence>
<proteinExistence type="predicted"/>
<feature type="region of interest" description="Disordered" evidence="1">
    <location>
        <begin position="1"/>
        <end position="40"/>
    </location>
</feature>
<dbReference type="AlphaFoldDB" id="A0A6G1IGK0"/>
<organism evidence="3 4">
    <name type="scientific">Lentithecium fluviatile CBS 122367</name>
    <dbReference type="NCBI Taxonomy" id="1168545"/>
    <lineage>
        <taxon>Eukaryota</taxon>
        <taxon>Fungi</taxon>
        <taxon>Dikarya</taxon>
        <taxon>Ascomycota</taxon>
        <taxon>Pezizomycotina</taxon>
        <taxon>Dothideomycetes</taxon>
        <taxon>Pleosporomycetidae</taxon>
        <taxon>Pleosporales</taxon>
        <taxon>Massarineae</taxon>
        <taxon>Lentitheciaceae</taxon>
        <taxon>Lentithecium</taxon>
    </lineage>
</organism>
<keyword evidence="2" id="KW-1133">Transmembrane helix</keyword>
<dbReference type="Proteomes" id="UP000799291">
    <property type="component" value="Unassembled WGS sequence"/>
</dbReference>
<keyword evidence="2" id="KW-0472">Membrane</keyword>
<feature type="compositionally biased region" description="Acidic residues" evidence="1">
    <location>
        <begin position="17"/>
        <end position="26"/>
    </location>
</feature>
<evidence type="ECO:0000313" key="3">
    <source>
        <dbReference type="EMBL" id="KAF2677354.1"/>
    </source>
</evidence>